<protein>
    <recommendedName>
        <fullName evidence="3">Secreted protein</fullName>
    </recommendedName>
</protein>
<reference evidence="1" key="1">
    <citation type="thesis" date="2020" institute="ProQuest LLC" country="789 East Eisenhower Parkway, Ann Arbor, MI, USA">
        <title>Comparative Genomics and Chromosome Evolution.</title>
        <authorList>
            <person name="Mudd A.B."/>
        </authorList>
    </citation>
    <scope>NUCLEOTIDE SEQUENCE</scope>
    <source>
        <strain evidence="1">237g6f4</strain>
        <tissue evidence="1">Blood</tissue>
    </source>
</reference>
<gene>
    <name evidence="1" type="ORF">GDO81_011312</name>
</gene>
<organism evidence="1 2">
    <name type="scientific">Engystomops pustulosus</name>
    <name type="common">Tungara frog</name>
    <name type="synonym">Physalaemus pustulosus</name>
    <dbReference type="NCBI Taxonomy" id="76066"/>
    <lineage>
        <taxon>Eukaryota</taxon>
        <taxon>Metazoa</taxon>
        <taxon>Chordata</taxon>
        <taxon>Craniata</taxon>
        <taxon>Vertebrata</taxon>
        <taxon>Euteleostomi</taxon>
        <taxon>Amphibia</taxon>
        <taxon>Batrachia</taxon>
        <taxon>Anura</taxon>
        <taxon>Neobatrachia</taxon>
        <taxon>Hyloidea</taxon>
        <taxon>Leptodactylidae</taxon>
        <taxon>Leiuperinae</taxon>
        <taxon>Engystomops</taxon>
    </lineage>
</organism>
<evidence type="ECO:0000313" key="1">
    <source>
        <dbReference type="EMBL" id="KAG8570546.1"/>
    </source>
</evidence>
<evidence type="ECO:0008006" key="3">
    <source>
        <dbReference type="Google" id="ProtNLM"/>
    </source>
</evidence>
<dbReference type="AlphaFoldDB" id="A0AAV7BDF8"/>
<dbReference type="Proteomes" id="UP000824782">
    <property type="component" value="Unassembled WGS sequence"/>
</dbReference>
<proteinExistence type="predicted"/>
<dbReference type="EMBL" id="WNYA01000005">
    <property type="protein sequence ID" value="KAG8570546.1"/>
    <property type="molecule type" value="Genomic_DNA"/>
</dbReference>
<keyword evidence="2" id="KW-1185">Reference proteome</keyword>
<evidence type="ECO:0000313" key="2">
    <source>
        <dbReference type="Proteomes" id="UP000824782"/>
    </source>
</evidence>
<name>A0AAV7BDF8_ENGPU</name>
<sequence>MGQSLILLIQVQHKFCPDCCVFAAARHWHVVEPLLLMVVLMLRMLCVCVCGVRRGEEQLHTSPGWRDAALCNVPVSACTPGCAYITRQLGGTPGRASLY</sequence>
<comment type="caution">
    <text evidence="1">The sequence shown here is derived from an EMBL/GenBank/DDBJ whole genome shotgun (WGS) entry which is preliminary data.</text>
</comment>
<accession>A0AAV7BDF8</accession>